<name>A0A1S1VAB0_9FIRM</name>
<feature type="compositionally biased region" description="Basic and acidic residues" evidence="1">
    <location>
        <begin position="158"/>
        <end position="175"/>
    </location>
</feature>
<comment type="caution">
    <text evidence="3">The sequence shown here is derived from an EMBL/GenBank/DDBJ whole genome shotgun (WGS) entry which is preliminary data.</text>
</comment>
<proteinExistence type="predicted"/>
<dbReference type="Proteomes" id="UP000180254">
    <property type="component" value="Unassembled WGS sequence"/>
</dbReference>
<evidence type="ECO:0000313" key="3">
    <source>
        <dbReference type="EMBL" id="OHW63067.1"/>
    </source>
</evidence>
<dbReference type="Pfam" id="PF21821">
    <property type="entry name" value="Dit_like"/>
    <property type="match status" value="1"/>
</dbReference>
<organism evidence="3 4">
    <name type="scientific">Andreesenia angusta</name>
    <dbReference type="NCBI Taxonomy" id="39480"/>
    <lineage>
        <taxon>Bacteria</taxon>
        <taxon>Bacillati</taxon>
        <taxon>Bacillota</taxon>
        <taxon>Tissierellia</taxon>
        <taxon>Tissierellales</taxon>
        <taxon>Gottschalkiaceae</taxon>
        <taxon>Andreesenia</taxon>
    </lineage>
</organism>
<dbReference type="InterPro" id="IPR048494">
    <property type="entry name" value="Dit-like_N"/>
</dbReference>
<dbReference type="RefSeq" id="WP_071061990.1">
    <property type="nucleotide sequence ID" value="NZ_MKIE01000002.1"/>
</dbReference>
<keyword evidence="4" id="KW-1185">Reference proteome</keyword>
<evidence type="ECO:0000256" key="1">
    <source>
        <dbReference type="SAM" id="MobiDB-lite"/>
    </source>
</evidence>
<dbReference type="EMBL" id="MKIE01000002">
    <property type="protein sequence ID" value="OHW63067.1"/>
    <property type="molecule type" value="Genomic_DNA"/>
</dbReference>
<dbReference type="STRING" id="39480.EUAN_08510"/>
<evidence type="ECO:0000259" key="2">
    <source>
        <dbReference type="Pfam" id="PF21821"/>
    </source>
</evidence>
<feature type="domain" description="Dit-like phage tail protein N-terminal" evidence="2">
    <location>
        <begin position="19"/>
        <end position="145"/>
    </location>
</feature>
<sequence>MRSVKSKTYFDTGSEKLIFDAIFSTNHTSKLNITEHPVQTGANVSDHAFKEADVLTFQIGMSDVMESHVAGQFSGNGSRSVSAHLKLKELQSQRMPIMVSTKFGTYKNMMVETISADDDSTTTHALKATVVLKEMFVTEVSTVKISERPQKSSSTNEGDQKAIEADESLLHKAFN</sequence>
<reference evidence="3 4" key="1">
    <citation type="submission" date="2016-09" db="EMBL/GenBank/DDBJ databases">
        <title>Genome sequence of Eubacterium angustum.</title>
        <authorList>
            <person name="Poehlein A."/>
            <person name="Daniel R."/>
        </authorList>
    </citation>
    <scope>NUCLEOTIDE SEQUENCE [LARGE SCALE GENOMIC DNA]</scope>
    <source>
        <strain evidence="3 4">DSM 1989</strain>
    </source>
</reference>
<feature type="region of interest" description="Disordered" evidence="1">
    <location>
        <begin position="145"/>
        <end position="175"/>
    </location>
</feature>
<evidence type="ECO:0000313" key="4">
    <source>
        <dbReference type="Proteomes" id="UP000180254"/>
    </source>
</evidence>
<dbReference type="AlphaFoldDB" id="A0A1S1VAB0"/>
<accession>A0A1S1VAB0</accession>
<dbReference type="OrthoDB" id="2474608at2"/>
<protein>
    <recommendedName>
        <fullName evidence="2">Dit-like phage tail protein N-terminal domain-containing protein</fullName>
    </recommendedName>
</protein>
<gene>
    <name evidence="3" type="ORF">EUAN_08510</name>
</gene>